<evidence type="ECO:0000256" key="8">
    <source>
        <dbReference type="PROSITE-ProRule" id="PRU00043"/>
    </source>
</evidence>
<reference evidence="11 12" key="1">
    <citation type="journal article" date="2021" name="Cell">
        <title>Tracing the genetic footprints of vertebrate landing in non-teleost ray-finned fishes.</title>
        <authorList>
            <person name="Bi X."/>
            <person name="Wang K."/>
            <person name="Yang L."/>
            <person name="Pan H."/>
            <person name="Jiang H."/>
            <person name="Wei Q."/>
            <person name="Fang M."/>
            <person name="Yu H."/>
            <person name="Zhu C."/>
            <person name="Cai Y."/>
            <person name="He Y."/>
            <person name="Gan X."/>
            <person name="Zeng H."/>
            <person name="Yu D."/>
            <person name="Zhu Y."/>
            <person name="Jiang H."/>
            <person name="Qiu Q."/>
            <person name="Yang H."/>
            <person name="Zhang Y.E."/>
            <person name="Wang W."/>
            <person name="Zhu M."/>
            <person name="He S."/>
            <person name="Zhang G."/>
        </authorList>
    </citation>
    <scope>NUCLEOTIDE SEQUENCE [LARGE SCALE GENOMIC DNA]</scope>
    <source>
        <strain evidence="11">Bchr_013</strain>
    </source>
</reference>
<comment type="caution">
    <text evidence="11">The sequence shown here is derived from an EMBL/GenBank/DDBJ whole genome shotgun (WGS) entry which is preliminary data.</text>
</comment>
<sequence length="693" mass="76856">MPAGSSFVASSLRDAASPSPQPSRLPPCCQRLQTDIARHRRESGKSLPEKENTPPPGRLPLGRGLTFPDPPNRGHLLGEASSDAMPPRPAATARSLETAALLLGIPPASACDLYTLIIQVKDLNGAEGCLSSSTTAQIKILDVNDNFPILEKDNYEGTVEENAANVEVMRIKVLDADLIGSDNWLADFQIESGKQGEYFMIEMNESSNEGRLILKREVDFEEMQLLELALNVRNKAEFHESVSYQYKSKSIPFIDILLLPSAELRNGSNNISSTQLLTHSITEKTESLRSSGRMLNPFGALNGGATIEGRGLGLSINKTGGSVNHEIARCSKDIFGNRRKFGCELVESEDEFNDIALPDGFLQMYYFQKEEFYSEECPLQVDSLLEFSNEDNVSVVSSIELCSGMDERLHDSFFIDLDSKFKILAEICTVEESYDASHKRSMVRSEESSVEQTPLAPSSTLFLNQTWSSVKEERQTPSQTIYENGSVTEYHRTISSTDSPSHTEKNLIVSGAPLCIPQVMPYTNVPIIKVTRYVEPQIPLKMCISDWSPTIVPGDHGALRLGEIPHPQNVFHTERRVNLSPPIQGGVIGIDSDHLCVNEIPIVQNVVLQDQSGVHMQGSLNGLKQGILCKHEILATNIQKGLEQRTLNVSETQHFQNVSKVEKRKQTMSHCAENKEKKISNQKLCKEYSSKRH</sequence>
<organism evidence="11 12">
    <name type="scientific">Polypterus senegalus</name>
    <name type="common">Senegal bichir</name>
    <dbReference type="NCBI Taxonomy" id="55291"/>
    <lineage>
        <taxon>Eukaryota</taxon>
        <taxon>Metazoa</taxon>
        <taxon>Chordata</taxon>
        <taxon>Craniata</taxon>
        <taxon>Vertebrata</taxon>
        <taxon>Euteleostomi</taxon>
        <taxon>Actinopterygii</taxon>
        <taxon>Polypteriformes</taxon>
        <taxon>Polypteridae</taxon>
        <taxon>Polypterus</taxon>
    </lineage>
</organism>
<gene>
    <name evidence="11" type="primary">Dsg2_0</name>
    <name evidence="11" type="ORF">GTO96_0017875</name>
</gene>
<dbReference type="SUPFAM" id="SSF49313">
    <property type="entry name" value="Cadherin-like"/>
    <property type="match status" value="1"/>
</dbReference>
<feature type="compositionally biased region" description="Basic and acidic residues" evidence="9">
    <location>
        <begin position="43"/>
        <end position="52"/>
    </location>
</feature>
<dbReference type="CDD" id="cd11304">
    <property type="entry name" value="Cadherin_repeat"/>
    <property type="match status" value="1"/>
</dbReference>
<dbReference type="EMBL" id="JAATIS010007298">
    <property type="protein sequence ID" value="KAG2458321.1"/>
    <property type="molecule type" value="Genomic_DNA"/>
</dbReference>
<evidence type="ECO:0000256" key="7">
    <source>
        <dbReference type="ARBA" id="ARBA00023136"/>
    </source>
</evidence>
<dbReference type="Gene3D" id="2.60.40.60">
    <property type="entry name" value="Cadherins"/>
    <property type="match status" value="2"/>
</dbReference>
<keyword evidence="12" id="KW-1185">Reference proteome</keyword>
<dbReference type="PROSITE" id="PS50268">
    <property type="entry name" value="CADHERIN_2"/>
    <property type="match status" value="2"/>
</dbReference>
<name>A0A8X8BK19_POLSE</name>
<keyword evidence="4 8" id="KW-0106">Calcium</keyword>
<keyword evidence="3" id="KW-0677">Repeat</keyword>
<keyword evidence="5" id="KW-0130">Cell adhesion</keyword>
<comment type="subcellular location">
    <subcellularLocation>
        <location evidence="1">Membrane</location>
    </subcellularLocation>
</comment>
<dbReference type="FunFam" id="2.60.40.60:FF:000083">
    <property type="entry name" value="Desmoglein 1"/>
    <property type="match status" value="1"/>
</dbReference>
<evidence type="ECO:0000256" key="4">
    <source>
        <dbReference type="ARBA" id="ARBA00022837"/>
    </source>
</evidence>
<accession>A0A8X8BK19</accession>
<protein>
    <submittedName>
        <fullName evidence="11">DSG2 protein</fullName>
    </submittedName>
</protein>
<dbReference type="PANTHER" id="PTHR24025">
    <property type="entry name" value="DESMOGLEIN FAMILY MEMBER"/>
    <property type="match status" value="1"/>
</dbReference>
<dbReference type="AlphaFoldDB" id="A0A8X8BK19"/>
<keyword evidence="2" id="KW-0812">Transmembrane</keyword>
<feature type="non-terminal residue" evidence="11">
    <location>
        <position position="1"/>
    </location>
</feature>
<dbReference type="GO" id="GO:0005886">
    <property type="term" value="C:plasma membrane"/>
    <property type="evidence" value="ECO:0007669"/>
    <property type="project" value="InterPro"/>
</dbReference>
<proteinExistence type="predicted"/>
<evidence type="ECO:0000256" key="3">
    <source>
        <dbReference type="ARBA" id="ARBA00022737"/>
    </source>
</evidence>
<keyword evidence="6" id="KW-1133">Transmembrane helix</keyword>
<dbReference type="GO" id="GO:0030057">
    <property type="term" value="C:desmosome"/>
    <property type="evidence" value="ECO:0007669"/>
    <property type="project" value="TreeGrafter"/>
</dbReference>
<evidence type="ECO:0000259" key="10">
    <source>
        <dbReference type="PROSITE" id="PS50268"/>
    </source>
</evidence>
<evidence type="ECO:0000256" key="2">
    <source>
        <dbReference type="ARBA" id="ARBA00022692"/>
    </source>
</evidence>
<dbReference type="InterPro" id="IPR050971">
    <property type="entry name" value="Cadherin-domain_protein"/>
</dbReference>
<feature type="domain" description="Cadherin" evidence="10">
    <location>
        <begin position="151"/>
        <end position="299"/>
    </location>
</feature>
<keyword evidence="7" id="KW-0472">Membrane</keyword>
<dbReference type="PANTHER" id="PTHR24025:SF1">
    <property type="entry name" value="DESMOGLEIN-2"/>
    <property type="match status" value="1"/>
</dbReference>
<evidence type="ECO:0000313" key="12">
    <source>
        <dbReference type="Proteomes" id="UP000886611"/>
    </source>
</evidence>
<evidence type="ECO:0000256" key="6">
    <source>
        <dbReference type="ARBA" id="ARBA00022989"/>
    </source>
</evidence>
<feature type="region of interest" description="Disordered" evidence="9">
    <location>
        <begin position="1"/>
        <end position="89"/>
    </location>
</feature>
<evidence type="ECO:0000256" key="9">
    <source>
        <dbReference type="SAM" id="MobiDB-lite"/>
    </source>
</evidence>
<feature type="domain" description="Cadherin" evidence="10">
    <location>
        <begin position="114"/>
        <end position="150"/>
    </location>
</feature>
<evidence type="ECO:0000256" key="5">
    <source>
        <dbReference type="ARBA" id="ARBA00022889"/>
    </source>
</evidence>
<dbReference type="InterPro" id="IPR002126">
    <property type="entry name" value="Cadherin-like_dom"/>
</dbReference>
<dbReference type="InterPro" id="IPR020894">
    <property type="entry name" value="Cadherin_CS"/>
</dbReference>
<evidence type="ECO:0000313" key="11">
    <source>
        <dbReference type="EMBL" id="KAG2458321.1"/>
    </source>
</evidence>
<dbReference type="Proteomes" id="UP000886611">
    <property type="component" value="Unassembled WGS sequence"/>
</dbReference>
<dbReference type="GO" id="GO:0007156">
    <property type="term" value="P:homophilic cell adhesion via plasma membrane adhesion molecules"/>
    <property type="evidence" value="ECO:0007669"/>
    <property type="project" value="InterPro"/>
</dbReference>
<dbReference type="Pfam" id="PF00028">
    <property type="entry name" value="Cadherin"/>
    <property type="match status" value="1"/>
</dbReference>
<dbReference type="PROSITE" id="PS00232">
    <property type="entry name" value="CADHERIN_1"/>
    <property type="match status" value="1"/>
</dbReference>
<dbReference type="PRINTS" id="PR00205">
    <property type="entry name" value="CADHERIN"/>
</dbReference>
<evidence type="ECO:0000256" key="1">
    <source>
        <dbReference type="ARBA" id="ARBA00004370"/>
    </source>
</evidence>
<dbReference type="GO" id="GO:0005509">
    <property type="term" value="F:calcium ion binding"/>
    <property type="evidence" value="ECO:0007669"/>
    <property type="project" value="UniProtKB-UniRule"/>
</dbReference>
<feature type="non-terminal residue" evidence="11">
    <location>
        <position position="693"/>
    </location>
</feature>
<dbReference type="InterPro" id="IPR015919">
    <property type="entry name" value="Cadherin-like_sf"/>
</dbReference>